<dbReference type="InterPro" id="IPR020846">
    <property type="entry name" value="MFS_dom"/>
</dbReference>
<dbReference type="AlphaFoldDB" id="A0A8H5EGC5"/>
<comment type="similarity">
    <text evidence="2 11">Belongs to the 2-oxoacid dehydrogenase family.</text>
</comment>
<evidence type="ECO:0000256" key="11">
    <source>
        <dbReference type="RuleBase" id="RU003423"/>
    </source>
</evidence>
<comment type="similarity">
    <text evidence="10">Belongs to the major facilitator superfamily. Allantoate permease family.</text>
</comment>
<evidence type="ECO:0000256" key="6">
    <source>
        <dbReference type="ARBA" id="ARBA00022946"/>
    </source>
</evidence>
<evidence type="ECO:0000256" key="1">
    <source>
        <dbReference type="ARBA" id="ARBA00004141"/>
    </source>
</evidence>
<evidence type="ECO:0000256" key="13">
    <source>
        <dbReference type="SAM" id="Phobius"/>
    </source>
</evidence>
<comment type="caution">
    <text evidence="16">The sequence shown here is derived from an EMBL/GenBank/DDBJ whole genome shotgun (WGS) entry which is preliminary data.</text>
</comment>
<gene>
    <name evidence="16" type="ORF">FOXYS1_10853</name>
</gene>
<dbReference type="InterPro" id="IPR023213">
    <property type="entry name" value="CAT-like_dom_sf"/>
</dbReference>
<dbReference type="Gene3D" id="3.30.559.10">
    <property type="entry name" value="Chloramphenicol acetyltransferase-like domain"/>
    <property type="match status" value="2"/>
</dbReference>
<evidence type="ECO:0000256" key="10">
    <source>
        <dbReference type="ARBA" id="ARBA00037968"/>
    </source>
</evidence>
<protein>
    <recommendedName>
        <fullName evidence="11">Dihydrolipoamide acetyltransferase component of pyruvate dehydrogenase complex</fullName>
        <ecNumber evidence="11">2.3.1.-</ecNumber>
    </recommendedName>
</protein>
<reference evidence="16" key="1">
    <citation type="submission" date="2020-02" db="EMBL/GenBank/DDBJ databases">
        <title>Identification and distribution of gene clusters putatively required for synthesis of sphingolipid metabolism inhibitors in phylogenetically diverse species of the filamentous fungus Fusarium.</title>
        <authorList>
            <person name="Kim H.-S."/>
            <person name="Busman M."/>
            <person name="Brown D.W."/>
            <person name="Divon H."/>
            <person name="Uhlig S."/>
            <person name="Proctor R.H."/>
        </authorList>
    </citation>
    <scope>NUCLEOTIDE SEQUENCE [LARGE SCALE GENOMIC DNA]</scope>
    <source>
        <strain evidence="16">NRRL 39464</strain>
    </source>
</reference>
<feature type="compositionally biased region" description="Pro residues" evidence="12">
    <location>
        <begin position="633"/>
        <end position="642"/>
    </location>
</feature>
<dbReference type="PROSITE" id="PS50850">
    <property type="entry name" value="MFS"/>
    <property type="match status" value="1"/>
</dbReference>
<dbReference type="InterPro" id="IPR011053">
    <property type="entry name" value="Single_hybrid_motif"/>
</dbReference>
<dbReference type="InterPro" id="IPR036259">
    <property type="entry name" value="MFS_trans_sf"/>
</dbReference>
<dbReference type="Pfam" id="PF07690">
    <property type="entry name" value="MFS_1"/>
    <property type="match status" value="1"/>
</dbReference>
<dbReference type="CDD" id="cd06849">
    <property type="entry name" value="lipoyl_domain"/>
    <property type="match status" value="1"/>
</dbReference>
<dbReference type="SUPFAM" id="SSF52777">
    <property type="entry name" value="CoA-dependent acyltransferases"/>
    <property type="match status" value="1"/>
</dbReference>
<dbReference type="InterPro" id="IPR001078">
    <property type="entry name" value="2-oxoacid_DH_actylTfrase"/>
</dbReference>
<keyword evidence="4 13" id="KW-0812">Transmembrane</keyword>
<dbReference type="PROSITE" id="PS00189">
    <property type="entry name" value="LIPOYL"/>
    <property type="match status" value="1"/>
</dbReference>
<evidence type="ECO:0000256" key="5">
    <source>
        <dbReference type="ARBA" id="ARBA00022823"/>
    </source>
</evidence>
<evidence type="ECO:0000313" key="17">
    <source>
        <dbReference type="Proteomes" id="UP000558688"/>
    </source>
</evidence>
<feature type="transmembrane region" description="Helical" evidence="13">
    <location>
        <begin position="294"/>
        <end position="314"/>
    </location>
</feature>
<evidence type="ECO:0000256" key="2">
    <source>
        <dbReference type="ARBA" id="ARBA00007317"/>
    </source>
</evidence>
<evidence type="ECO:0000256" key="4">
    <source>
        <dbReference type="ARBA" id="ARBA00022692"/>
    </source>
</evidence>
<evidence type="ECO:0000256" key="3">
    <source>
        <dbReference type="ARBA" id="ARBA00022448"/>
    </source>
</evidence>
<feature type="transmembrane region" description="Helical" evidence="13">
    <location>
        <begin position="176"/>
        <end position="194"/>
    </location>
</feature>
<feature type="transmembrane region" description="Helical" evidence="13">
    <location>
        <begin position="206"/>
        <end position="226"/>
    </location>
</feature>
<comment type="subcellular location">
    <subcellularLocation>
        <location evidence="1">Membrane</location>
        <topology evidence="1">Multi-pass membrane protein</topology>
    </subcellularLocation>
</comment>
<feature type="region of interest" description="Disordered" evidence="12">
    <location>
        <begin position="573"/>
        <end position="652"/>
    </location>
</feature>
<evidence type="ECO:0000313" key="16">
    <source>
        <dbReference type="EMBL" id="KAF5258562.1"/>
    </source>
</evidence>
<dbReference type="GO" id="GO:0022857">
    <property type="term" value="F:transmembrane transporter activity"/>
    <property type="evidence" value="ECO:0007669"/>
    <property type="project" value="InterPro"/>
</dbReference>
<dbReference type="InterPro" id="IPR003016">
    <property type="entry name" value="2-oxoA_DH_lipoyl-BS"/>
</dbReference>
<accession>A0A8H5EGC5</accession>
<keyword evidence="5 11" id="KW-0450">Lipoyl</keyword>
<keyword evidence="3" id="KW-0813">Transport</keyword>
<name>A0A8H5EGC5_FUSOX</name>
<feature type="transmembrane region" description="Helical" evidence="13">
    <location>
        <begin position="419"/>
        <end position="439"/>
    </location>
</feature>
<dbReference type="EMBL" id="JAAFOW010001964">
    <property type="protein sequence ID" value="KAF5258562.1"/>
    <property type="molecule type" value="Genomic_DNA"/>
</dbReference>
<dbReference type="Pfam" id="PF00198">
    <property type="entry name" value="2-oxoacid_dh"/>
    <property type="match status" value="1"/>
</dbReference>
<evidence type="ECO:0000256" key="12">
    <source>
        <dbReference type="SAM" id="MobiDB-lite"/>
    </source>
</evidence>
<dbReference type="InterPro" id="IPR011701">
    <property type="entry name" value="MFS"/>
</dbReference>
<dbReference type="GO" id="GO:0016746">
    <property type="term" value="F:acyltransferase activity"/>
    <property type="evidence" value="ECO:0007669"/>
    <property type="project" value="UniProtKB-KW"/>
</dbReference>
<feature type="transmembrane region" description="Helical" evidence="13">
    <location>
        <begin position="143"/>
        <end position="164"/>
    </location>
</feature>
<keyword evidence="9" id="KW-0325">Glycoprotein</keyword>
<feature type="compositionally biased region" description="Polar residues" evidence="12">
    <location>
        <begin position="579"/>
        <end position="595"/>
    </location>
</feature>
<keyword evidence="7 13" id="KW-1133">Transmembrane helix</keyword>
<dbReference type="Gene3D" id="1.20.1250.20">
    <property type="entry name" value="MFS general substrate transporter like domains"/>
    <property type="match status" value="1"/>
</dbReference>
<feature type="compositionally biased region" description="Basic and acidic residues" evidence="12">
    <location>
        <begin position="643"/>
        <end position="652"/>
    </location>
</feature>
<dbReference type="GO" id="GO:0045333">
    <property type="term" value="P:cellular respiration"/>
    <property type="evidence" value="ECO:0007669"/>
    <property type="project" value="UniProtKB-ARBA"/>
</dbReference>
<dbReference type="Pfam" id="PF00364">
    <property type="entry name" value="Biotin_lipoyl"/>
    <property type="match status" value="1"/>
</dbReference>
<organism evidence="16 17">
    <name type="scientific">Fusarium oxysporum</name>
    <name type="common">Fusarium vascular wilt</name>
    <dbReference type="NCBI Taxonomy" id="5507"/>
    <lineage>
        <taxon>Eukaryota</taxon>
        <taxon>Fungi</taxon>
        <taxon>Dikarya</taxon>
        <taxon>Ascomycota</taxon>
        <taxon>Pezizomycotina</taxon>
        <taxon>Sordariomycetes</taxon>
        <taxon>Hypocreomycetidae</taxon>
        <taxon>Hypocreales</taxon>
        <taxon>Nectriaceae</taxon>
        <taxon>Fusarium</taxon>
        <taxon>Fusarium oxysporum species complex</taxon>
    </lineage>
</organism>
<comment type="cofactor">
    <cofactor evidence="11">
        <name>(R)-lipoate</name>
        <dbReference type="ChEBI" id="CHEBI:83088"/>
    </cofactor>
</comment>
<sequence length="867" mass="95712">MDTKDIKNKDSTTASTEIEHRDGTHVTFEAIDEAEERQVVRKLDLHVLPLMTLVYFCMYLDKQSITYAAIFGLRSDLNLTGEEYSWCVSVFYLGQLLSNWPAAYLLGRLPLKTFIGCTIVVWGVACVCVGLPQKFGGMMAARFFLGLTEGAVSPAFVMLTSVWYKRREHPVRVATWVSMNGFAQIMNALIMFGLGRAKLAIESWRVLFFIIGGLTVTSGLLFYFLLPGDTMTAWFLTPRQREIATRRLAIDRSTRDRTDFNRSQFNEAYKSPITWLYFSSIVINGFGYDKYTTMLVGLPGGALNILTTWFGAFVPRLVNSKYSRTCTALFLCCIPLLGAILLATLPASKSWGIVVSTWMANAVTCLLSSCSALMASNVKGNTKKSSTTTVFFVAYCVGCIISPQAWTEADAPRYLKGCILSIASLVYLMITLVVYAFLLDKENKLRDRKAAEGHVDYMVESQGRAEGIQSGVAIDSDLTDRQDKAFRYILGSGARYADLIVQVPPMAESISEGTLATIHKKVGDRIGADEEIASIETDKIDVAVNAAEEGVVAELLAHEGDVVTVGQPIARIETGPRDSATTSHVPEKQSSNKTGQGDPAPVQKESGESKSVENKEQAIESSTRSARRAAPKSPSPASPPQPIDEHAVDPKRESSLRAEHMEKMSRMRKTIATRLKQSQNTCASLTTVQEIDMTALMRWRVKYKEDVAKQYGVRLGYMGAFAKATALAAKQVPEINASIDTDREVITYRDYVDISIAVSSPKGLVTPVAREARLTMDDLTGGNFSISNPGIFNSLFGTPVINYPQAAVFNMNTIKDRVIAVDGKPEIRPMMYITVTYDHRLIDGREAVSFMNIVKNYIENPAQMLLE</sequence>
<keyword evidence="11" id="KW-0012">Acyltransferase</keyword>
<keyword evidence="11" id="KW-0808">Transferase</keyword>
<feature type="compositionally biased region" description="Basic and acidic residues" evidence="12">
    <location>
        <begin position="605"/>
        <end position="618"/>
    </location>
</feature>
<evidence type="ECO:0000259" key="14">
    <source>
        <dbReference type="PROSITE" id="PS50850"/>
    </source>
</evidence>
<dbReference type="SUPFAM" id="SSF103473">
    <property type="entry name" value="MFS general substrate transporter"/>
    <property type="match status" value="1"/>
</dbReference>
<feature type="transmembrane region" description="Helical" evidence="13">
    <location>
        <begin position="326"/>
        <end position="345"/>
    </location>
</feature>
<dbReference type="InterPro" id="IPR000089">
    <property type="entry name" value="Biotin_lipoyl"/>
</dbReference>
<dbReference type="EC" id="2.3.1.-" evidence="11"/>
<dbReference type="Proteomes" id="UP000558688">
    <property type="component" value="Unassembled WGS sequence"/>
</dbReference>
<evidence type="ECO:0000256" key="8">
    <source>
        <dbReference type="ARBA" id="ARBA00023136"/>
    </source>
</evidence>
<feature type="transmembrane region" description="Helical" evidence="13">
    <location>
        <begin position="387"/>
        <end position="407"/>
    </location>
</feature>
<feature type="domain" description="Lipoyl-binding" evidence="15">
    <location>
        <begin position="498"/>
        <end position="573"/>
    </location>
</feature>
<dbReference type="Gene3D" id="2.40.50.100">
    <property type="match status" value="1"/>
</dbReference>
<keyword evidence="8 13" id="KW-0472">Membrane</keyword>
<evidence type="ECO:0000256" key="7">
    <source>
        <dbReference type="ARBA" id="ARBA00022989"/>
    </source>
</evidence>
<proteinExistence type="inferred from homology"/>
<feature type="transmembrane region" description="Helical" evidence="13">
    <location>
        <begin position="113"/>
        <end position="131"/>
    </location>
</feature>
<evidence type="ECO:0000256" key="9">
    <source>
        <dbReference type="ARBA" id="ARBA00023180"/>
    </source>
</evidence>
<dbReference type="SUPFAM" id="SSF51230">
    <property type="entry name" value="Single hybrid motif"/>
    <property type="match status" value="1"/>
</dbReference>
<feature type="transmembrane region" description="Helical" evidence="13">
    <location>
        <begin position="351"/>
        <end position="375"/>
    </location>
</feature>
<dbReference type="PROSITE" id="PS50968">
    <property type="entry name" value="BIOTINYL_LIPOYL"/>
    <property type="match status" value="1"/>
</dbReference>
<dbReference type="PANTHER" id="PTHR43791">
    <property type="entry name" value="PERMEASE-RELATED"/>
    <property type="match status" value="1"/>
</dbReference>
<dbReference type="GO" id="GO:0016020">
    <property type="term" value="C:membrane"/>
    <property type="evidence" value="ECO:0007669"/>
    <property type="project" value="UniProtKB-SubCell"/>
</dbReference>
<keyword evidence="6" id="KW-0809">Transit peptide</keyword>
<feature type="domain" description="Major facilitator superfamily (MFS) profile" evidence="14">
    <location>
        <begin position="47"/>
        <end position="442"/>
    </location>
</feature>
<evidence type="ECO:0000259" key="15">
    <source>
        <dbReference type="PROSITE" id="PS50968"/>
    </source>
</evidence>
<dbReference type="PANTHER" id="PTHR43791:SF103">
    <property type="entry name" value="MAJOR FACILITATOR SUPERFAMILY (MFS) PROFILE DOMAIN-CONTAINING PROTEIN-RELATED"/>
    <property type="match status" value="1"/>
</dbReference>
<dbReference type="FunFam" id="1.20.1250.20:FF:000064">
    <property type="entry name" value="MFS allantoate transporter"/>
    <property type="match status" value="1"/>
</dbReference>